<dbReference type="FunFam" id="6.10.250.3260:FF:000001">
    <property type="entry name" value="60S ribosomal protein L21"/>
    <property type="match status" value="1"/>
</dbReference>
<evidence type="ECO:0000256" key="3">
    <source>
        <dbReference type="ARBA" id="ARBA00023274"/>
    </source>
</evidence>
<keyword evidence="3" id="KW-0687">Ribonucleoprotein</keyword>
<dbReference type="SUPFAM" id="SSF50104">
    <property type="entry name" value="Translation proteins SH3-like domain"/>
    <property type="match status" value="1"/>
</dbReference>
<evidence type="ECO:0000313" key="4">
    <source>
        <dbReference type="EMBL" id="KCV69113.1"/>
    </source>
</evidence>
<evidence type="ECO:0000313" key="5">
    <source>
        <dbReference type="Proteomes" id="UP000030693"/>
    </source>
</evidence>
<dbReference type="PANTHER" id="PTHR20981">
    <property type="entry name" value="60S RIBOSOMAL PROTEIN L21"/>
    <property type="match status" value="1"/>
</dbReference>
<dbReference type="GO" id="GO:0005840">
    <property type="term" value="C:ribosome"/>
    <property type="evidence" value="ECO:0007669"/>
    <property type="project" value="UniProtKB-KW"/>
</dbReference>
<dbReference type="GO" id="GO:0003735">
    <property type="term" value="F:structural constituent of ribosome"/>
    <property type="evidence" value="ECO:0007669"/>
    <property type="project" value="InterPro"/>
</dbReference>
<organism evidence="4">
    <name type="scientific">Fonticula alba</name>
    <name type="common">Slime mold</name>
    <dbReference type="NCBI Taxonomy" id="691883"/>
    <lineage>
        <taxon>Eukaryota</taxon>
        <taxon>Rotosphaerida</taxon>
        <taxon>Fonticulaceae</taxon>
        <taxon>Fonticula</taxon>
    </lineage>
</organism>
<dbReference type="FunFam" id="2.30.30.70:FF:000001">
    <property type="entry name" value="60S ribosomal protein L21"/>
    <property type="match status" value="1"/>
</dbReference>
<dbReference type="eggNOG" id="KOG1732">
    <property type="taxonomic scope" value="Eukaryota"/>
</dbReference>
<dbReference type="Pfam" id="PF01157">
    <property type="entry name" value="Ribosomal_L21e"/>
    <property type="match status" value="1"/>
</dbReference>
<dbReference type="Gene3D" id="6.10.250.3260">
    <property type="match status" value="1"/>
</dbReference>
<dbReference type="EMBL" id="KB932207">
    <property type="protein sequence ID" value="KCV69113.1"/>
    <property type="molecule type" value="Genomic_DNA"/>
</dbReference>
<dbReference type="GO" id="GO:1990904">
    <property type="term" value="C:ribonucleoprotein complex"/>
    <property type="evidence" value="ECO:0007669"/>
    <property type="project" value="UniProtKB-KW"/>
</dbReference>
<dbReference type="InterPro" id="IPR008991">
    <property type="entry name" value="Translation_prot_SH3-like_sf"/>
</dbReference>
<dbReference type="Gene3D" id="2.30.30.70">
    <property type="entry name" value="Ribosomal protein L21"/>
    <property type="match status" value="1"/>
</dbReference>
<proteinExistence type="inferred from homology"/>
<keyword evidence="5" id="KW-1185">Reference proteome</keyword>
<dbReference type="Proteomes" id="UP000030693">
    <property type="component" value="Unassembled WGS sequence"/>
</dbReference>
<keyword evidence="2 4" id="KW-0689">Ribosomal protein</keyword>
<reference evidence="4" key="1">
    <citation type="submission" date="2013-04" db="EMBL/GenBank/DDBJ databases">
        <title>The Genome Sequence of Fonticula alba ATCC 38817.</title>
        <authorList>
            <consortium name="The Broad Institute Genomics Platform"/>
            <person name="Russ C."/>
            <person name="Cuomo C."/>
            <person name="Burger G."/>
            <person name="Gray M.W."/>
            <person name="Holland P.W.H."/>
            <person name="King N."/>
            <person name="Lang F.B.F."/>
            <person name="Roger A.J."/>
            <person name="Ruiz-Trillo I."/>
            <person name="Brown M."/>
            <person name="Walker B."/>
            <person name="Young S."/>
            <person name="Zeng Q."/>
            <person name="Gargeya S."/>
            <person name="Fitzgerald M."/>
            <person name="Haas B."/>
            <person name="Abouelleil A."/>
            <person name="Allen A.W."/>
            <person name="Alvarado L."/>
            <person name="Arachchi H.M."/>
            <person name="Berlin A.M."/>
            <person name="Chapman S.B."/>
            <person name="Gainer-Dewar J."/>
            <person name="Goldberg J."/>
            <person name="Griggs A."/>
            <person name="Gujja S."/>
            <person name="Hansen M."/>
            <person name="Howarth C."/>
            <person name="Imamovic A."/>
            <person name="Ireland A."/>
            <person name="Larimer J."/>
            <person name="McCowan C."/>
            <person name="Murphy C."/>
            <person name="Pearson M."/>
            <person name="Poon T.W."/>
            <person name="Priest M."/>
            <person name="Roberts A."/>
            <person name="Saif S."/>
            <person name="Shea T."/>
            <person name="Sisk P."/>
            <person name="Sykes S."/>
            <person name="Wortman J."/>
            <person name="Nusbaum C."/>
            <person name="Birren B."/>
        </authorList>
    </citation>
    <scope>NUCLEOTIDE SEQUENCE [LARGE SCALE GENOMIC DNA]</scope>
    <source>
        <strain evidence="4">ATCC 38817</strain>
    </source>
</reference>
<dbReference type="InterPro" id="IPR036948">
    <property type="entry name" value="Ribosomal_eL21_sf"/>
</dbReference>
<dbReference type="GeneID" id="20529254"/>
<protein>
    <submittedName>
        <fullName evidence="4">50S ribosomal protein L21e</fullName>
    </submittedName>
</protein>
<accession>A0A058Z5A3</accession>
<dbReference type="InterPro" id="IPR001147">
    <property type="entry name" value="Ribosomal_eL21"/>
</dbReference>
<evidence type="ECO:0000256" key="1">
    <source>
        <dbReference type="ARBA" id="ARBA00008427"/>
    </source>
</evidence>
<dbReference type="InterPro" id="IPR018259">
    <property type="entry name" value="Ribosomal_eL21_CS"/>
</dbReference>
<dbReference type="GO" id="GO:0006412">
    <property type="term" value="P:translation"/>
    <property type="evidence" value="ECO:0007669"/>
    <property type="project" value="InterPro"/>
</dbReference>
<sequence>MVGTKGYRSGTRHLFAKKFRKHGVPSLSTHLKVYKVGDIVDVAADASIHRGMPHKFYHGKTGVVFNVTKRALGLIVNKRHGNRIMPKRINVRVEHVKHSKCRDDFLNRVKANEAAKAEARAKGEIIQLKRLPAGPTPAHTVEVSEDNLVTFGAVPYELLI</sequence>
<name>A0A058Z5A3_FONAL</name>
<dbReference type="OrthoDB" id="1539250at2759"/>
<evidence type="ECO:0000256" key="2">
    <source>
        <dbReference type="ARBA" id="ARBA00022980"/>
    </source>
</evidence>
<dbReference type="PROSITE" id="PS01171">
    <property type="entry name" value="RIBOSOMAL_L21E"/>
    <property type="match status" value="1"/>
</dbReference>
<dbReference type="STRING" id="691883.A0A058Z5A3"/>
<gene>
    <name evidence="4" type="ORF">H696_04529</name>
</gene>
<dbReference type="AlphaFoldDB" id="A0A058Z5A3"/>
<dbReference type="OMA" id="INYGDYV"/>
<dbReference type="RefSeq" id="XP_009496684.1">
    <property type="nucleotide sequence ID" value="XM_009498409.1"/>
</dbReference>
<comment type="similarity">
    <text evidence="1">Belongs to the eukaryotic ribosomal protein eL21 family.</text>
</comment>